<dbReference type="AlphaFoldDB" id="A0A154NZU9"/>
<evidence type="ECO:0000313" key="2">
    <source>
        <dbReference type="EMBL" id="KZC05195.1"/>
    </source>
</evidence>
<gene>
    <name evidence="2" type="ORF">WN55_08802</name>
</gene>
<organism evidence="2 3">
    <name type="scientific">Dufourea novaeangliae</name>
    <name type="common">Sweat bee</name>
    <dbReference type="NCBI Taxonomy" id="178035"/>
    <lineage>
        <taxon>Eukaryota</taxon>
        <taxon>Metazoa</taxon>
        <taxon>Ecdysozoa</taxon>
        <taxon>Arthropoda</taxon>
        <taxon>Hexapoda</taxon>
        <taxon>Insecta</taxon>
        <taxon>Pterygota</taxon>
        <taxon>Neoptera</taxon>
        <taxon>Endopterygota</taxon>
        <taxon>Hymenoptera</taxon>
        <taxon>Apocrita</taxon>
        <taxon>Aculeata</taxon>
        <taxon>Apoidea</taxon>
        <taxon>Anthophila</taxon>
        <taxon>Halictidae</taxon>
        <taxon>Rophitinae</taxon>
        <taxon>Dufourea</taxon>
    </lineage>
</organism>
<dbReference type="Proteomes" id="UP000076502">
    <property type="component" value="Unassembled WGS sequence"/>
</dbReference>
<evidence type="ECO:0000313" key="3">
    <source>
        <dbReference type="Proteomes" id="UP000076502"/>
    </source>
</evidence>
<keyword evidence="3" id="KW-1185">Reference proteome</keyword>
<dbReference type="EMBL" id="KQ434786">
    <property type="protein sequence ID" value="KZC05195.1"/>
    <property type="molecule type" value="Genomic_DNA"/>
</dbReference>
<feature type="region of interest" description="Disordered" evidence="1">
    <location>
        <begin position="114"/>
        <end position="151"/>
    </location>
</feature>
<sequence>MLEDITAKVWRILPVVEIPRNWVLGYCTKYSEIFGEIEKASMQCQFGGTDWDCTFIELGGGRDDFNMGKIVSSFHELSDRGLQSRLLRGAETCGKLWQRYKNVQEQRLFRMRLTVHGQNRKKRHSKKPRRSRGSKHSRKKSKKKKENERYKELRKARLAAKEIKEIRRSLINKITKLENKKHLSPEEYKELDRLHLTVIQICLKDTTLLDNLFANANDCDNYPCMFSKVIEDESMKSIVSIIRNDTMDDVKQEFRQSVQDCGIWWKLFKHTDKNANSKSELGKCLFQTFSTKCREPVLDRIKSLLNPATEQ</sequence>
<feature type="compositionally biased region" description="Basic residues" evidence="1">
    <location>
        <begin position="118"/>
        <end position="144"/>
    </location>
</feature>
<evidence type="ECO:0000256" key="1">
    <source>
        <dbReference type="SAM" id="MobiDB-lite"/>
    </source>
</evidence>
<accession>A0A154NZU9</accession>
<reference evidence="2 3" key="1">
    <citation type="submission" date="2015-07" db="EMBL/GenBank/DDBJ databases">
        <title>The genome of Dufourea novaeangliae.</title>
        <authorList>
            <person name="Pan H."/>
            <person name="Kapheim K."/>
        </authorList>
    </citation>
    <scope>NUCLEOTIDE SEQUENCE [LARGE SCALE GENOMIC DNA]</scope>
    <source>
        <strain evidence="2">0120121106</strain>
        <tissue evidence="2">Whole body</tissue>
    </source>
</reference>
<proteinExistence type="predicted"/>
<name>A0A154NZU9_DUFNO</name>
<protein>
    <submittedName>
        <fullName evidence="2">Uncharacterized protein</fullName>
    </submittedName>
</protein>